<dbReference type="EMBL" id="JADNYJ010000147">
    <property type="protein sequence ID" value="KAF8879656.1"/>
    <property type="molecule type" value="Genomic_DNA"/>
</dbReference>
<dbReference type="AlphaFoldDB" id="A0A9P5ND25"/>
<feature type="compositionally biased region" description="Low complexity" evidence="1">
    <location>
        <begin position="241"/>
        <end position="269"/>
    </location>
</feature>
<keyword evidence="2" id="KW-1133">Transmembrane helix</keyword>
<proteinExistence type="predicted"/>
<feature type="region of interest" description="Disordered" evidence="1">
    <location>
        <begin position="226"/>
        <end position="269"/>
    </location>
</feature>
<gene>
    <name evidence="3" type="ORF">CPB84DRAFT_289634</name>
</gene>
<accession>A0A9P5ND25</accession>
<protein>
    <submittedName>
        <fullName evidence="3">Uncharacterized protein</fullName>
    </submittedName>
</protein>
<comment type="caution">
    <text evidence="3">The sequence shown here is derived from an EMBL/GenBank/DDBJ whole genome shotgun (WGS) entry which is preliminary data.</text>
</comment>
<reference evidence="3" key="1">
    <citation type="submission" date="2020-11" db="EMBL/GenBank/DDBJ databases">
        <authorList>
            <consortium name="DOE Joint Genome Institute"/>
            <person name="Ahrendt S."/>
            <person name="Riley R."/>
            <person name="Andreopoulos W."/>
            <person name="LaButti K."/>
            <person name="Pangilinan J."/>
            <person name="Ruiz-duenas F.J."/>
            <person name="Barrasa J.M."/>
            <person name="Sanchez-Garcia M."/>
            <person name="Camarero S."/>
            <person name="Miyauchi S."/>
            <person name="Serrano A."/>
            <person name="Linde D."/>
            <person name="Babiker R."/>
            <person name="Drula E."/>
            <person name="Ayuso-Fernandez I."/>
            <person name="Pacheco R."/>
            <person name="Padilla G."/>
            <person name="Ferreira P."/>
            <person name="Barriuso J."/>
            <person name="Kellner H."/>
            <person name="Castanera R."/>
            <person name="Alfaro M."/>
            <person name="Ramirez L."/>
            <person name="Pisabarro A.G."/>
            <person name="Kuo A."/>
            <person name="Tritt A."/>
            <person name="Lipzen A."/>
            <person name="He G."/>
            <person name="Yan M."/>
            <person name="Ng V."/>
            <person name="Cullen D."/>
            <person name="Martin F."/>
            <person name="Rosso M.-N."/>
            <person name="Henrissat B."/>
            <person name="Hibbett D."/>
            <person name="Martinez A.T."/>
            <person name="Grigoriev I.V."/>
        </authorList>
    </citation>
    <scope>NUCLEOTIDE SEQUENCE</scope>
    <source>
        <strain evidence="3">AH 44721</strain>
    </source>
</reference>
<keyword evidence="2" id="KW-0812">Transmembrane</keyword>
<evidence type="ECO:0000313" key="3">
    <source>
        <dbReference type="EMBL" id="KAF8879656.1"/>
    </source>
</evidence>
<feature type="region of interest" description="Disordered" evidence="1">
    <location>
        <begin position="1"/>
        <end position="20"/>
    </location>
</feature>
<keyword evidence="2" id="KW-0472">Membrane</keyword>
<feature type="transmembrane region" description="Helical" evidence="2">
    <location>
        <begin position="277"/>
        <end position="299"/>
    </location>
</feature>
<evidence type="ECO:0000313" key="4">
    <source>
        <dbReference type="Proteomes" id="UP000724874"/>
    </source>
</evidence>
<sequence>MPPQRAAHSEALDFADHPRDLMSPISEQEVITPTPTSYTKSTNLSQRAKRLMINLGRRAYVADETTSTTSNSTPVHTTSTLASSLVPHNFSCPQCLIPDNDPFVHYGGVWFLNVGPQSFTSHSTTTPGSSISLKFNGSGILIFGTVPASNDTVPPPSAVYFLDKNPPFPTTLPRAAMDIPHQPLFATQQHLSDEEHLIIINITKASAPYTLSGFFVFPNMDTKNMEVGQPTTKPFSNTTKSQTSQTPLSSNSSSAAMEQMSSSSGGHHQTSQKSVKILTAALAVIGFLLLVGSVIFFIFRRRTLARLRQVVRVSCPEAKKARPGELGLLGSVFH</sequence>
<feature type="compositionally biased region" description="Polar residues" evidence="1">
    <location>
        <begin position="229"/>
        <end position="240"/>
    </location>
</feature>
<organism evidence="3 4">
    <name type="scientific">Gymnopilus junonius</name>
    <name type="common">Spectacular rustgill mushroom</name>
    <name type="synonym">Gymnopilus spectabilis subsp. junonius</name>
    <dbReference type="NCBI Taxonomy" id="109634"/>
    <lineage>
        <taxon>Eukaryota</taxon>
        <taxon>Fungi</taxon>
        <taxon>Dikarya</taxon>
        <taxon>Basidiomycota</taxon>
        <taxon>Agaricomycotina</taxon>
        <taxon>Agaricomycetes</taxon>
        <taxon>Agaricomycetidae</taxon>
        <taxon>Agaricales</taxon>
        <taxon>Agaricineae</taxon>
        <taxon>Hymenogastraceae</taxon>
        <taxon>Gymnopilus</taxon>
    </lineage>
</organism>
<name>A0A9P5ND25_GYMJU</name>
<dbReference type="Proteomes" id="UP000724874">
    <property type="component" value="Unassembled WGS sequence"/>
</dbReference>
<dbReference type="OrthoDB" id="3006363at2759"/>
<keyword evidence="4" id="KW-1185">Reference proteome</keyword>
<feature type="compositionally biased region" description="Basic and acidic residues" evidence="1">
    <location>
        <begin position="7"/>
        <end position="20"/>
    </location>
</feature>
<dbReference type="Gene3D" id="2.60.120.260">
    <property type="entry name" value="Galactose-binding domain-like"/>
    <property type="match status" value="1"/>
</dbReference>
<evidence type="ECO:0000256" key="2">
    <source>
        <dbReference type="SAM" id="Phobius"/>
    </source>
</evidence>
<evidence type="ECO:0000256" key="1">
    <source>
        <dbReference type="SAM" id="MobiDB-lite"/>
    </source>
</evidence>